<dbReference type="EMBL" id="JRPR02000002">
    <property type="protein sequence ID" value="TLD96897.1"/>
    <property type="molecule type" value="Genomic_DNA"/>
</dbReference>
<evidence type="ECO:0000256" key="3">
    <source>
        <dbReference type="ARBA" id="ARBA00048782"/>
    </source>
</evidence>
<evidence type="ECO:0000259" key="5">
    <source>
        <dbReference type="Pfam" id="PF01625"/>
    </source>
</evidence>
<dbReference type="GO" id="GO:0034599">
    <property type="term" value="P:cellular response to oxidative stress"/>
    <property type="evidence" value="ECO:0007669"/>
    <property type="project" value="TreeGrafter"/>
</dbReference>
<gene>
    <name evidence="4 6" type="primary">msrA</name>
    <name evidence="6" type="ORF">LS71_004715</name>
</gene>
<dbReference type="InterPro" id="IPR036509">
    <property type="entry name" value="Met_Sox_Rdtase_MsrA_sf"/>
</dbReference>
<dbReference type="STRING" id="1677920.LS71_07915"/>
<feature type="active site" evidence="4">
    <location>
        <position position="10"/>
    </location>
</feature>
<dbReference type="PANTHER" id="PTHR42799">
    <property type="entry name" value="MITOCHONDRIAL PEPTIDE METHIONINE SULFOXIDE REDUCTASE"/>
    <property type="match status" value="1"/>
</dbReference>
<dbReference type="NCBIfam" id="TIGR00401">
    <property type="entry name" value="msrA"/>
    <property type="match status" value="1"/>
</dbReference>
<evidence type="ECO:0000313" key="7">
    <source>
        <dbReference type="Proteomes" id="UP000029733"/>
    </source>
</evidence>
<name>A0A4U8TDZ7_9HELI</name>
<evidence type="ECO:0000256" key="4">
    <source>
        <dbReference type="HAMAP-Rule" id="MF_01401"/>
    </source>
</evidence>
<dbReference type="InterPro" id="IPR050162">
    <property type="entry name" value="MsrA_MetSO_reductase"/>
</dbReference>
<proteinExistence type="inferred from homology"/>
<comment type="catalytic activity">
    <reaction evidence="3 4">
        <text>[thioredoxin]-disulfide + L-methionine + H2O = L-methionine (S)-S-oxide + [thioredoxin]-dithiol</text>
        <dbReference type="Rhea" id="RHEA:19993"/>
        <dbReference type="Rhea" id="RHEA-COMP:10698"/>
        <dbReference type="Rhea" id="RHEA-COMP:10700"/>
        <dbReference type="ChEBI" id="CHEBI:15377"/>
        <dbReference type="ChEBI" id="CHEBI:29950"/>
        <dbReference type="ChEBI" id="CHEBI:50058"/>
        <dbReference type="ChEBI" id="CHEBI:57844"/>
        <dbReference type="ChEBI" id="CHEBI:58772"/>
        <dbReference type="EC" id="1.8.4.11"/>
    </reaction>
</comment>
<dbReference type="OrthoDB" id="4174719at2"/>
<dbReference type="InterPro" id="IPR002569">
    <property type="entry name" value="Met_Sox_Rdtase_MsrA_dom"/>
</dbReference>
<dbReference type="GO" id="GO:0005737">
    <property type="term" value="C:cytoplasm"/>
    <property type="evidence" value="ECO:0007669"/>
    <property type="project" value="TreeGrafter"/>
</dbReference>
<keyword evidence="1 4" id="KW-0560">Oxidoreductase</keyword>
<comment type="function">
    <text evidence="4">Has an important function as a repair enzyme for proteins that have been inactivated by oxidation. Catalyzes the reversible oxidation-reduction of methionine sulfoxide in proteins to methionine.</text>
</comment>
<evidence type="ECO:0000313" key="6">
    <source>
        <dbReference type="EMBL" id="TLD96897.1"/>
    </source>
</evidence>
<comment type="similarity">
    <text evidence="4">Belongs to the MsrA Met sulfoxide reductase family.</text>
</comment>
<comment type="caution">
    <text evidence="6">The sequence shown here is derived from an EMBL/GenBank/DDBJ whole genome shotgun (WGS) entry which is preliminary data.</text>
</comment>
<dbReference type="AlphaFoldDB" id="A0A4U8TDZ7"/>
<dbReference type="PANTHER" id="PTHR42799:SF2">
    <property type="entry name" value="MITOCHONDRIAL PEPTIDE METHIONINE SULFOXIDE REDUCTASE"/>
    <property type="match status" value="1"/>
</dbReference>
<dbReference type="Proteomes" id="UP000029733">
    <property type="component" value="Unassembled WGS sequence"/>
</dbReference>
<evidence type="ECO:0000256" key="1">
    <source>
        <dbReference type="ARBA" id="ARBA00023002"/>
    </source>
</evidence>
<dbReference type="EC" id="1.8.4.11" evidence="4"/>
<dbReference type="Pfam" id="PF01625">
    <property type="entry name" value="PMSR"/>
    <property type="match status" value="1"/>
</dbReference>
<feature type="domain" description="Peptide methionine sulphoxide reductase MsrA" evidence="5">
    <location>
        <begin position="3"/>
        <end position="151"/>
    </location>
</feature>
<organism evidence="6 7">
    <name type="scientific">Helicobacter jaachi</name>
    <dbReference type="NCBI Taxonomy" id="1677920"/>
    <lineage>
        <taxon>Bacteria</taxon>
        <taxon>Pseudomonadati</taxon>
        <taxon>Campylobacterota</taxon>
        <taxon>Epsilonproteobacteria</taxon>
        <taxon>Campylobacterales</taxon>
        <taxon>Helicobacteraceae</taxon>
        <taxon>Helicobacter</taxon>
    </lineage>
</organism>
<sequence>MAKIYLAGGCFWGVQAYFDRVEGIIQSQVGYANSHIINPSYEVVCSGLSGAAEAVELVYSHITLEEIIERFLSIIDPCALNYQGNDIGTQYRSGIYFLHDKEREIIEKVLCKWEQAHGLKVVTEVLPLINFYPAETYHQQYLAKNPRGYCHIDIESALHNFKTRH</sequence>
<dbReference type="GO" id="GO:0033744">
    <property type="term" value="F:L-methionine:thioredoxin-disulfide S-oxidoreductase activity"/>
    <property type="evidence" value="ECO:0007669"/>
    <property type="project" value="RHEA"/>
</dbReference>
<accession>A0A4U8TDZ7</accession>
<dbReference type="SUPFAM" id="SSF55068">
    <property type="entry name" value="Peptide methionine sulfoxide reductase"/>
    <property type="match status" value="1"/>
</dbReference>
<dbReference type="HAMAP" id="MF_01401">
    <property type="entry name" value="MsrA"/>
    <property type="match status" value="1"/>
</dbReference>
<dbReference type="GO" id="GO:0008113">
    <property type="term" value="F:peptide-methionine (S)-S-oxide reductase activity"/>
    <property type="evidence" value="ECO:0007669"/>
    <property type="project" value="UniProtKB-UniRule"/>
</dbReference>
<reference evidence="6 7" key="1">
    <citation type="journal article" date="2014" name="Genome Announc.">
        <title>Draft genome sequences of eight enterohepatic helicobacter species isolated from both laboratory and wild rodents.</title>
        <authorList>
            <person name="Sheh A."/>
            <person name="Shen Z."/>
            <person name="Fox J.G."/>
        </authorList>
    </citation>
    <scope>NUCLEOTIDE SEQUENCE [LARGE SCALE GENOMIC DNA]</scope>
    <source>
        <strain evidence="6 7">MIT 09-6949</strain>
    </source>
</reference>
<dbReference type="Gene3D" id="3.30.1060.10">
    <property type="entry name" value="Peptide methionine sulphoxide reductase MsrA"/>
    <property type="match status" value="1"/>
</dbReference>
<dbReference type="RefSeq" id="WP_034356219.1">
    <property type="nucleotide sequence ID" value="NZ_JRPR02000002.1"/>
</dbReference>
<keyword evidence="7" id="KW-1185">Reference proteome</keyword>
<comment type="catalytic activity">
    <reaction evidence="2 4">
        <text>L-methionyl-[protein] + [thioredoxin]-disulfide + H2O = L-methionyl-(S)-S-oxide-[protein] + [thioredoxin]-dithiol</text>
        <dbReference type="Rhea" id="RHEA:14217"/>
        <dbReference type="Rhea" id="RHEA-COMP:10698"/>
        <dbReference type="Rhea" id="RHEA-COMP:10700"/>
        <dbReference type="Rhea" id="RHEA-COMP:12313"/>
        <dbReference type="Rhea" id="RHEA-COMP:12315"/>
        <dbReference type="ChEBI" id="CHEBI:15377"/>
        <dbReference type="ChEBI" id="CHEBI:16044"/>
        <dbReference type="ChEBI" id="CHEBI:29950"/>
        <dbReference type="ChEBI" id="CHEBI:44120"/>
        <dbReference type="ChEBI" id="CHEBI:50058"/>
        <dbReference type="EC" id="1.8.4.11"/>
    </reaction>
</comment>
<evidence type="ECO:0000256" key="2">
    <source>
        <dbReference type="ARBA" id="ARBA00047806"/>
    </source>
</evidence>
<protein>
    <recommendedName>
        <fullName evidence="4">Peptide methionine sulfoxide reductase MsrA</fullName>
        <shortName evidence="4">Protein-methionine-S-oxide reductase</shortName>
        <ecNumber evidence="4">1.8.4.11</ecNumber>
    </recommendedName>
    <alternativeName>
        <fullName evidence="4">Peptide-methionine (S)-S-oxide reductase</fullName>
        <shortName evidence="4">Peptide Met(O) reductase</shortName>
    </alternativeName>
</protein>